<protein>
    <recommendedName>
        <fullName evidence="2">Transcription activator GCR1-like domain-containing protein</fullName>
    </recommendedName>
</protein>
<dbReference type="AlphaFoldDB" id="A0A9N8EPK8"/>
<feature type="compositionally biased region" description="Polar residues" evidence="1">
    <location>
        <begin position="11"/>
        <end position="34"/>
    </location>
</feature>
<evidence type="ECO:0000259" key="2">
    <source>
        <dbReference type="Pfam" id="PF12550"/>
    </source>
</evidence>
<evidence type="ECO:0000256" key="1">
    <source>
        <dbReference type="SAM" id="MobiDB-lite"/>
    </source>
</evidence>
<reference evidence="3" key="1">
    <citation type="submission" date="2020-06" db="EMBL/GenBank/DDBJ databases">
        <authorList>
            <consortium name="Plant Systems Biology data submission"/>
        </authorList>
    </citation>
    <scope>NUCLEOTIDE SEQUENCE</scope>
    <source>
        <strain evidence="3">D6</strain>
    </source>
</reference>
<comment type="caution">
    <text evidence="3">The sequence shown here is derived from an EMBL/GenBank/DDBJ whole genome shotgun (WGS) entry which is preliminary data.</text>
</comment>
<proteinExistence type="predicted"/>
<keyword evidence="4" id="KW-1185">Reference proteome</keyword>
<feature type="region of interest" description="Disordered" evidence="1">
    <location>
        <begin position="1"/>
        <end position="41"/>
    </location>
</feature>
<dbReference type="Proteomes" id="UP001153069">
    <property type="component" value="Unassembled WGS sequence"/>
</dbReference>
<dbReference type="Pfam" id="PF12550">
    <property type="entry name" value="GCR1_C"/>
    <property type="match status" value="1"/>
</dbReference>
<sequence>MAETGGATEATVPNTVQSPARSPMATKTATSTGPKSKPEDHFGFRMHNRHTSLMELWNEWHGLGDYVDSYGGIEGRNKEHGRHWRKKLDSTLYSATSRIVMGVKAYATSQKKQELDVLREWEPLFQADKRSTGMLVKTLQAKELIKKGKPRGLSKKRLLELQQQQQQEQEQNQ</sequence>
<evidence type="ECO:0000313" key="4">
    <source>
        <dbReference type="Proteomes" id="UP001153069"/>
    </source>
</evidence>
<feature type="region of interest" description="Disordered" evidence="1">
    <location>
        <begin position="148"/>
        <end position="173"/>
    </location>
</feature>
<gene>
    <name evidence="3" type="ORF">SEMRO_1348_G265000.1</name>
</gene>
<dbReference type="EMBL" id="CAICTM010001346">
    <property type="protein sequence ID" value="CAB9522844.1"/>
    <property type="molecule type" value="Genomic_DNA"/>
</dbReference>
<evidence type="ECO:0000313" key="3">
    <source>
        <dbReference type="EMBL" id="CAB9522844.1"/>
    </source>
</evidence>
<name>A0A9N8EPK8_9STRA</name>
<dbReference type="InterPro" id="IPR022210">
    <property type="entry name" value="TF_GCR1-like"/>
</dbReference>
<feature type="compositionally biased region" description="Low complexity" evidence="1">
    <location>
        <begin position="160"/>
        <end position="173"/>
    </location>
</feature>
<organism evidence="3 4">
    <name type="scientific">Seminavis robusta</name>
    <dbReference type="NCBI Taxonomy" id="568900"/>
    <lineage>
        <taxon>Eukaryota</taxon>
        <taxon>Sar</taxon>
        <taxon>Stramenopiles</taxon>
        <taxon>Ochrophyta</taxon>
        <taxon>Bacillariophyta</taxon>
        <taxon>Bacillariophyceae</taxon>
        <taxon>Bacillariophycidae</taxon>
        <taxon>Naviculales</taxon>
        <taxon>Naviculaceae</taxon>
        <taxon>Seminavis</taxon>
    </lineage>
</organism>
<accession>A0A9N8EPK8</accession>
<feature type="domain" description="Transcription activator GCR1-like" evidence="2">
    <location>
        <begin position="44"/>
        <end position="122"/>
    </location>
</feature>